<name>A0A4U0SPF5_9ACTN</name>
<protein>
    <recommendedName>
        <fullName evidence="3">3-keto-disaccharide hydrolase domain-containing protein</fullName>
    </recommendedName>
</protein>
<organism evidence="1 2">
    <name type="scientific">Actinacidiphila oryziradicis</name>
    <dbReference type="NCBI Taxonomy" id="2571141"/>
    <lineage>
        <taxon>Bacteria</taxon>
        <taxon>Bacillati</taxon>
        <taxon>Actinomycetota</taxon>
        <taxon>Actinomycetes</taxon>
        <taxon>Kitasatosporales</taxon>
        <taxon>Streptomycetaceae</taxon>
        <taxon>Actinacidiphila</taxon>
    </lineage>
</organism>
<evidence type="ECO:0008006" key="3">
    <source>
        <dbReference type="Google" id="ProtNLM"/>
    </source>
</evidence>
<dbReference type="RefSeq" id="WP_136722920.1">
    <property type="nucleotide sequence ID" value="NZ_SUMC01000006.1"/>
</dbReference>
<sequence>MSGAELPRPSRRTLIGGLTLGTAAATAAAYGAAELVGPHEAGNPFTARFPQDGLVTNEYAYRNPHDRRARTSAEWVVTSGSLFAHSGDGWTGLPEVGETGPDSSRFTDSAVFRLVTRRRDFGSVIVRTAVRLAPPITTAQTPAQDWDGGHLWLRYHSPQELYALSFRRRDGLIVVKRKIPAKDASAANGGDYATLAEARHALPYGSWHQLAASAVNSRSGTVHLRLDIDGRTVLTAEDRTPGRLLTPGGVGLRVDNTELYFRDFAAAPHG</sequence>
<dbReference type="Gene3D" id="2.60.120.560">
    <property type="entry name" value="Exo-inulinase, domain 1"/>
    <property type="match status" value="1"/>
</dbReference>
<evidence type="ECO:0000313" key="1">
    <source>
        <dbReference type="EMBL" id="TKA11924.1"/>
    </source>
</evidence>
<gene>
    <name evidence="1" type="ORF">FCI23_08870</name>
</gene>
<accession>A0A4U0SPF5</accession>
<dbReference type="AlphaFoldDB" id="A0A4U0SPF5"/>
<dbReference type="OrthoDB" id="3871243at2"/>
<dbReference type="Proteomes" id="UP000305778">
    <property type="component" value="Unassembled WGS sequence"/>
</dbReference>
<proteinExistence type="predicted"/>
<dbReference type="EMBL" id="SUMC01000006">
    <property type="protein sequence ID" value="TKA11924.1"/>
    <property type="molecule type" value="Genomic_DNA"/>
</dbReference>
<comment type="caution">
    <text evidence="1">The sequence shown here is derived from an EMBL/GenBank/DDBJ whole genome shotgun (WGS) entry which is preliminary data.</text>
</comment>
<reference evidence="1 2" key="1">
    <citation type="submission" date="2019-04" db="EMBL/GenBank/DDBJ databases">
        <title>Streptomyces oryziradicis sp. nov., a novel actinomycete isolated from rhizosphere soil of rice (Oryza sativa L.).</title>
        <authorList>
            <person name="Li C."/>
        </authorList>
    </citation>
    <scope>NUCLEOTIDE SEQUENCE [LARGE SCALE GENOMIC DNA]</scope>
    <source>
        <strain evidence="1 2">NEAU-C40</strain>
    </source>
</reference>
<evidence type="ECO:0000313" key="2">
    <source>
        <dbReference type="Proteomes" id="UP000305778"/>
    </source>
</evidence>
<keyword evidence="2" id="KW-1185">Reference proteome</keyword>